<dbReference type="Proteomes" id="UP001201262">
    <property type="component" value="Unassembled WGS sequence"/>
</dbReference>
<name>A0AAD4PYJ9_9EURO</name>
<evidence type="ECO:0000313" key="3">
    <source>
        <dbReference type="Proteomes" id="UP001201262"/>
    </source>
</evidence>
<evidence type="ECO:0008006" key="4">
    <source>
        <dbReference type="Google" id="ProtNLM"/>
    </source>
</evidence>
<dbReference type="RefSeq" id="XP_046069821.1">
    <property type="nucleotide sequence ID" value="XM_046209979.1"/>
</dbReference>
<accession>A0AAD4PYJ9</accession>
<dbReference type="GeneID" id="70240266"/>
<reference evidence="2" key="1">
    <citation type="submission" date="2021-12" db="EMBL/GenBank/DDBJ databases">
        <title>Convergent genome expansion in fungi linked to evolution of root-endophyte symbiosis.</title>
        <authorList>
            <consortium name="DOE Joint Genome Institute"/>
            <person name="Ke Y.-H."/>
            <person name="Bonito G."/>
            <person name="Liao H.-L."/>
            <person name="Looney B."/>
            <person name="Rojas-Flechas A."/>
            <person name="Nash J."/>
            <person name="Hameed K."/>
            <person name="Schadt C."/>
            <person name="Martin F."/>
            <person name="Crous P.W."/>
            <person name="Miettinen O."/>
            <person name="Magnuson J.K."/>
            <person name="Labbe J."/>
            <person name="Jacobson D."/>
            <person name="Doktycz M.J."/>
            <person name="Veneault-Fourrey C."/>
            <person name="Kuo A."/>
            <person name="Mondo S."/>
            <person name="Calhoun S."/>
            <person name="Riley R."/>
            <person name="Ohm R."/>
            <person name="LaButti K."/>
            <person name="Andreopoulos B."/>
            <person name="Pangilinan J."/>
            <person name="Nolan M."/>
            <person name="Tritt A."/>
            <person name="Clum A."/>
            <person name="Lipzen A."/>
            <person name="Daum C."/>
            <person name="Barry K."/>
            <person name="Grigoriev I.V."/>
            <person name="Vilgalys R."/>
        </authorList>
    </citation>
    <scope>NUCLEOTIDE SEQUENCE</scope>
    <source>
        <strain evidence="2">PMI_201</strain>
    </source>
</reference>
<comment type="caution">
    <text evidence="2">The sequence shown here is derived from an EMBL/GenBank/DDBJ whole genome shotgun (WGS) entry which is preliminary data.</text>
</comment>
<evidence type="ECO:0000256" key="1">
    <source>
        <dbReference type="SAM" id="MobiDB-lite"/>
    </source>
</evidence>
<proteinExistence type="predicted"/>
<dbReference type="AlphaFoldDB" id="A0AAD4PYJ9"/>
<dbReference type="PANTHER" id="PTHR35179">
    <property type="entry name" value="PROTEIN CBG02620"/>
    <property type="match status" value="1"/>
</dbReference>
<feature type="region of interest" description="Disordered" evidence="1">
    <location>
        <begin position="238"/>
        <end position="267"/>
    </location>
</feature>
<dbReference type="EMBL" id="JAJTJA010000009">
    <property type="protein sequence ID" value="KAH8694151.1"/>
    <property type="molecule type" value="Genomic_DNA"/>
</dbReference>
<dbReference type="PANTHER" id="PTHR35179:SF1">
    <property type="entry name" value="INTEGRAL MEMBRANE PROTEIN"/>
    <property type="match status" value="1"/>
</dbReference>
<evidence type="ECO:0000313" key="2">
    <source>
        <dbReference type="EMBL" id="KAH8694151.1"/>
    </source>
</evidence>
<keyword evidence="3" id="KW-1185">Reference proteome</keyword>
<protein>
    <recommendedName>
        <fullName evidence="4">Geranylgeranyl pyrophosphate synthetase</fullName>
    </recommendedName>
</protein>
<organism evidence="2 3">
    <name type="scientific">Talaromyces proteolyticus</name>
    <dbReference type="NCBI Taxonomy" id="1131652"/>
    <lineage>
        <taxon>Eukaryota</taxon>
        <taxon>Fungi</taxon>
        <taxon>Dikarya</taxon>
        <taxon>Ascomycota</taxon>
        <taxon>Pezizomycotina</taxon>
        <taxon>Eurotiomycetes</taxon>
        <taxon>Eurotiomycetidae</taxon>
        <taxon>Eurotiales</taxon>
        <taxon>Trichocomaceae</taxon>
        <taxon>Talaromyces</taxon>
        <taxon>Talaromyces sect. Bacilispori</taxon>
    </lineage>
</organism>
<feature type="compositionally biased region" description="Polar residues" evidence="1">
    <location>
        <begin position="242"/>
        <end position="264"/>
    </location>
</feature>
<gene>
    <name evidence="2" type="ORF">BGW36DRAFT_217379</name>
</gene>
<sequence>MLRLLADLYIQVKRQKDKWLYNGCVNLLRSIRYESLASGNTIRTPAKVTSSAGYEFLCSYNWVGSQEPRIYVPGSPRELDLKQEELPFTVPVDAGQSFIDQNAYKSRKHQFEPLFLALDIMKPDFKFNDVDLVADRTSLRRLMKFAAGKLGDIFRVDLRVVQNTLFMNRRERKSLTWASNNKSHHSYGFGFEAAVTRPLPGLEDSSSHHRIIQYQMGGLKCVVRYEVDVQLNDDNGKIETEVNYTPHSSDSLKNAPSEDNNGQRQGDFRDRIQVIQRGKHNPSAKIAEIKSQPLGKSSRRFLAYTPQLWFGRTPNLIYGEHKNGNFETVRVADFTEKLIRWETENQQALQKLTLLVTQLRYIASTNRWGCIAVHSTENPGVLNLYRPSREIQPISAKFIPVQWDGFKYVPRNINSKDT</sequence>